<dbReference type="InterPro" id="IPR053135">
    <property type="entry name" value="AKR2_Oxidoreductase"/>
</dbReference>
<dbReference type="EMBL" id="SZVP01000009">
    <property type="protein sequence ID" value="TMM44954.1"/>
    <property type="molecule type" value="Genomic_DNA"/>
</dbReference>
<protein>
    <submittedName>
        <fullName evidence="2">Aldo/keto reductase</fullName>
    </submittedName>
</protein>
<name>A0A8H2JNY0_9GAMM</name>
<dbReference type="PANTHER" id="PTHR43312">
    <property type="entry name" value="D-THREO-ALDOSE 1-DEHYDROGENASE"/>
    <property type="match status" value="1"/>
</dbReference>
<dbReference type="Pfam" id="PF00248">
    <property type="entry name" value="Aldo_ket_red"/>
    <property type="match status" value="1"/>
</dbReference>
<reference evidence="2 3" key="1">
    <citation type="submission" date="2019-05" db="EMBL/GenBank/DDBJ databases">
        <title>Colwellia ponticola sp. nov., isolated from seawater.</title>
        <authorList>
            <person name="Yoon J.-H."/>
        </authorList>
    </citation>
    <scope>NUCLEOTIDE SEQUENCE [LARGE SCALE GENOMIC DNA]</scope>
    <source>
        <strain evidence="2 3">OISW-25</strain>
    </source>
</reference>
<dbReference type="CDD" id="cd19097">
    <property type="entry name" value="AKR_unchar"/>
    <property type="match status" value="1"/>
</dbReference>
<evidence type="ECO:0000259" key="1">
    <source>
        <dbReference type="Pfam" id="PF00248"/>
    </source>
</evidence>
<dbReference type="Proteomes" id="UP000307702">
    <property type="component" value="Unassembled WGS sequence"/>
</dbReference>
<keyword evidence="3" id="KW-1185">Reference proteome</keyword>
<comment type="caution">
    <text evidence="2">The sequence shown here is derived from an EMBL/GenBank/DDBJ whole genome shotgun (WGS) entry which is preliminary data.</text>
</comment>
<dbReference type="SUPFAM" id="SSF51430">
    <property type="entry name" value="NAD(P)-linked oxidoreductase"/>
    <property type="match status" value="1"/>
</dbReference>
<dbReference type="RefSeq" id="WP_138623222.1">
    <property type="nucleotide sequence ID" value="NZ_SZVP01000009.1"/>
</dbReference>
<proteinExistence type="predicted"/>
<dbReference type="AlphaFoldDB" id="A0A8H2JNY0"/>
<organism evidence="2 3">
    <name type="scientific">Colwellia ponticola</name>
    <dbReference type="NCBI Taxonomy" id="2304625"/>
    <lineage>
        <taxon>Bacteria</taxon>
        <taxon>Pseudomonadati</taxon>
        <taxon>Pseudomonadota</taxon>
        <taxon>Gammaproteobacteria</taxon>
        <taxon>Alteromonadales</taxon>
        <taxon>Colwelliaceae</taxon>
        <taxon>Colwellia</taxon>
    </lineage>
</organism>
<accession>A0A8H2JNY0</accession>
<dbReference type="OrthoDB" id="9773828at2"/>
<sequence>MMKLALGTVQFGLNYGISNQQGQVSPNQVKDILLQAQALGIDTLDCAGAYGNSEKVLGELGASERFNLISKIPTLTADKNSITPYLEQSLTDLQCTSVQTLLFHQADNLLNHPSKTQLFSELLKLKVQKKVNSIGVSVYNPEQLTAIAKQYPIDIVQAPINVFDQRFISKNIIELCRTNKIKLHARSLFLQGLLFIEKSQIKPYFKPYQEKLAAFSALAQSLSCSKLTLALALLAQDSLDEKEVNLYGNVIEKLVIGVCSKQQLLEVVSAYQQAKSLAVTSEELSILADTRLGFINPSLWQI</sequence>
<evidence type="ECO:0000313" key="2">
    <source>
        <dbReference type="EMBL" id="TMM44954.1"/>
    </source>
</evidence>
<evidence type="ECO:0000313" key="3">
    <source>
        <dbReference type="Proteomes" id="UP000307702"/>
    </source>
</evidence>
<dbReference type="Gene3D" id="3.20.20.100">
    <property type="entry name" value="NADP-dependent oxidoreductase domain"/>
    <property type="match status" value="1"/>
</dbReference>
<feature type="domain" description="NADP-dependent oxidoreductase" evidence="1">
    <location>
        <begin position="3"/>
        <end position="271"/>
    </location>
</feature>
<dbReference type="InterPro" id="IPR023210">
    <property type="entry name" value="NADP_OxRdtase_dom"/>
</dbReference>
<dbReference type="PANTHER" id="PTHR43312:SF1">
    <property type="entry name" value="NADP-DEPENDENT OXIDOREDUCTASE DOMAIN-CONTAINING PROTEIN"/>
    <property type="match status" value="1"/>
</dbReference>
<gene>
    <name evidence="2" type="ORF">FCS21_10745</name>
</gene>
<dbReference type="InterPro" id="IPR036812">
    <property type="entry name" value="NAD(P)_OxRdtase_dom_sf"/>
</dbReference>